<feature type="transmembrane region" description="Helical" evidence="6">
    <location>
        <begin position="388"/>
        <end position="407"/>
    </location>
</feature>
<evidence type="ECO:0000256" key="4">
    <source>
        <dbReference type="ARBA" id="ARBA00022989"/>
    </source>
</evidence>
<evidence type="ECO:0000256" key="2">
    <source>
        <dbReference type="ARBA" id="ARBA00008821"/>
    </source>
</evidence>
<feature type="transmembrane region" description="Helical" evidence="6">
    <location>
        <begin position="419"/>
        <end position="437"/>
    </location>
</feature>
<feature type="transmembrane region" description="Helical" evidence="6">
    <location>
        <begin position="360"/>
        <end position="382"/>
    </location>
</feature>
<feature type="transmembrane region" description="Helical" evidence="6">
    <location>
        <begin position="88"/>
        <end position="105"/>
    </location>
</feature>
<evidence type="ECO:0000256" key="6">
    <source>
        <dbReference type="SAM" id="Phobius"/>
    </source>
</evidence>
<dbReference type="AlphaFoldDB" id="A0A9D5HPQ3"/>
<dbReference type="PANTHER" id="PTHR11119">
    <property type="entry name" value="XANTHINE-URACIL / VITAMIN C PERMEASE FAMILY MEMBER"/>
    <property type="match status" value="1"/>
</dbReference>
<proteinExistence type="inferred from homology"/>
<evidence type="ECO:0008006" key="9">
    <source>
        <dbReference type="Google" id="ProtNLM"/>
    </source>
</evidence>
<reference evidence="7" key="2">
    <citation type="journal article" date="2022" name="Hortic Res">
        <title>The genome of Dioscorea zingiberensis sheds light on the biosynthesis, origin and evolution of the medicinally important diosgenin saponins.</title>
        <authorList>
            <person name="Li Y."/>
            <person name="Tan C."/>
            <person name="Li Z."/>
            <person name="Guo J."/>
            <person name="Li S."/>
            <person name="Chen X."/>
            <person name="Wang C."/>
            <person name="Dai X."/>
            <person name="Yang H."/>
            <person name="Song W."/>
            <person name="Hou L."/>
            <person name="Xu J."/>
            <person name="Tong Z."/>
            <person name="Xu A."/>
            <person name="Yuan X."/>
            <person name="Wang W."/>
            <person name="Yang Q."/>
            <person name="Chen L."/>
            <person name="Sun Z."/>
            <person name="Wang K."/>
            <person name="Pan B."/>
            <person name="Chen J."/>
            <person name="Bao Y."/>
            <person name="Liu F."/>
            <person name="Qi X."/>
            <person name="Gang D.R."/>
            <person name="Wen J."/>
            <person name="Li J."/>
        </authorList>
    </citation>
    <scope>NUCLEOTIDE SEQUENCE</scope>
    <source>
        <strain evidence="7">Dzin_1.0</strain>
    </source>
</reference>
<feature type="transmembrane region" description="Helical" evidence="6">
    <location>
        <begin position="152"/>
        <end position="170"/>
    </location>
</feature>
<evidence type="ECO:0000256" key="5">
    <source>
        <dbReference type="ARBA" id="ARBA00023136"/>
    </source>
</evidence>
<evidence type="ECO:0000256" key="3">
    <source>
        <dbReference type="ARBA" id="ARBA00022692"/>
    </source>
</evidence>
<dbReference type="Pfam" id="PF00860">
    <property type="entry name" value="Xan_ur_permease"/>
    <property type="match status" value="1"/>
</dbReference>
<keyword evidence="4 6" id="KW-1133">Transmembrane helix</keyword>
<evidence type="ECO:0000313" key="8">
    <source>
        <dbReference type="Proteomes" id="UP001085076"/>
    </source>
</evidence>
<dbReference type="GO" id="GO:0022857">
    <property type="term" value="F:transmembrane transporter activity"/>
    <property type="evidence" value="ECO:0007669"/>
    <property type="project" value="InterPro"/>
</dbReference>
<feature type="transmembrane region" description="Helical" evidence="6">
    <location>
        <begin position="217"/>
        <end position="239"/>
    </location>
</feature>
<dbReference type="EMBL" id="JAGGNH010000001">
    <property type="protein sequence ID" value="KAJ0984409.1"/>
    <property type="molecule type" value="Genomic_DNA"/>
</dbReference>
<keyword evidence="3 6" id="KW-0812">Transmembrane</keyword>
<comment type="caution">
    <text evidence="7">The sequence shown here is derived from an EMBL/GenBank/DDBJ whole genome shotgun (WGS) entry which is preliminary data.</text>
</comment>
<protein>
    <recommendedName>
        <fullName evidence="9">Nucleobase-ascorbate transporter 1</fullName>
    </recommendedName>
</protein>
<comment type="subcellular location">
    <subcellularLocation>
        <location evidence="1">Membrane</location>
        <topology evidence="1">Multi-pass membrane protein</topology>
    </subcellularLocation>
</comment>
<keyword evidence="8" id="KW-1185">Reference proteome</keyword>
<gene>
    <name evidence="7" type="ORF">J5N97_002765</name>
</gene>
<reference evidence="7" key="1">
    <citation type="submission" date="2021-03" db="EMBL/GenBank/DDBJ databases">
        <authorList>
            <person name="Li Z."/>
            <person name="Yang C."/>
        </authorList>
    </citation>
    <scope>NUCLEOTIDE SEQUENCE</scope>
    <source>
        <strain evidence="7">Dzin_1.0</strain>
        <tissue evidence="7">Leaf</tissue>
    </source>
</reference>
<dbReference type="NCBIfam" id="NF037981">
    <property type="entry name" value="NCS2_1"/>
    <property type="match status" value="1"/>
</dbReference>
<feature type="transmembrane region" description="Helical" evidence="6">
    <location>
        <begin position="457"/>
        <end position="477"/>
    </location>
</feature>
<keyword evidence="5 6" id="KW-0472">Membrane</keyword>
<dbReference type="GO" id="GO:0016020">
    <property type="term" value="C:membrane"/>
    <property type="evidence" value="ECO:0007669"/>
    <property type="project" value="UniProtKB-SubCell"/>
</dbReference>
<feature type="transmembrane region" description="Helical" evidence="6">
    <location>
        <begin position="125"/>
        <end position="146"/>
    </location>
</feature>
<dbReference type="Proteomes" id="UP001085076">
    <property type="component" value="Miscellaneous, Linkage group lg01"/>
</dbReference>
<evidence type="ECO:0000256" key="1">
    <source>
        <dbReference type="ARBA" id="ARBA00004141"/>
    </source>
</evidence>
<accession>A0A9D5HPQ3</accession>
<dbReference type="OrthoDB" id="1641903at2759"/>
<feature type="transmembrane region" description="Helical" evidence="6">
    <location>
        <begin position="64"/>
        <end position="82"/>
    </location>
</feature>
<organism evidence="7 8">
    <name type="scientific">Dioscorea zingiberensis</name>
    <dbReference type="NCBI Taxonomy" id="325984"/>
    <lineage>
        <taxon>Eukaryota</taxon>
        <taxon>Viridiplantae</taxon>
        <taxon>Streptophyta</taxon>
        <taxon>Embryophyta</taxon>
        <taxon>Tracheophyta</taxon>
        <taxon>Spermatophyta</taxon>
        <taxon>Magnoliopsida</taxon>
        <taxon>Liliopsida</taxon>
        <taxon>Dioscoreales</taxon>
        <taxon>Dioscoreaceae</taxon>
        <taxon>Dioscorea</taxon>
    </lineage>
</organism>
<feature type="transmembrane region" description="Helical" evidence="6">
    <location>
        <begin position="177"/>
        <end position="197"/>
    </location>
</feature>
<evidence type="ECO:0000313" key="7">
    <source>
        <dbReference type="EMBL" id="KAJ0984409.1"/>
    </source>
</evidence>
<sequence length="524" mass="57697">MADISHPPMEQLQDLEYCIDSNPPWVETVLLAFQNYILMLGTSVMIPSILVPLMGGNSGDKVRVIQTILFVSGINTLLQALFGTRLPTVVGGSYAYVVPILYIIGDSSLQRIPDPQERFLRTMRAVQGALIIASSLQIILGYSQLWGIFSRFFSPLGMAPVIGLVGLGLFERGFPKCISIVGNCVEIGIPMFLLIIGLSQYMKHYRPFRDVPIFERFPVIICVSIIWLYALILTAGGAYRHRPAKTQDSCRTDRANLISTAPWFKFPYPLQWGPPTFDAGHSVAMMAAVLVSLAESTAAYKAASRLAIATPPPAYVLSRGIGWQGIGILLDGLFGTGTGSTVSVENVGLLGLTRVGSRRVVQISAGFMIFFSMLGKFGALFASIPFPIFAAMYCVLFGLVASVGLSFLQFTNMNSMRNLIITGLSLFLGISVPQYFNDSWGSSGHGPVHTRAGWFNAFLNTIFLSPPTVGLIVSVFLDNTLEVEKSKKDRGMPWWVKFRTFRGDNRNEEFYTLPFNLNRFFPPT</sequence>
<feature type="transmembrane region" description="Helical" evidence="6">
    <location>
        <begin position="33"/>
        <end position="52"/>
    </location>
</feature>
<name>A0A9D5HPQ3_9LILI</name>
<dbReference type="InterPro" id="IPR006043">
    <property type="entry name" value="NCS2"/>
</dbReference>
<comment type="similarity">
    <text evidence="2">Belongs to the nucleobase:cation symporter-2 (NCS2) (TC 2.A.40) family.</text>
</comment>